<dbReference type="InterPro" id="IPR002347">
    <property type="entry name" value="SDR_fam"/>
</dbReference>
<dbReference type="InterPro" id="IPR051122">
    <property type="entry name" value="SDR_DHRS6-like"/>
</dbReference>
<evidence type="ECO:0000256" key="1">
    <source>
        <dbReference type="ARBA" id="ARBA00006484"/>
    </source>
</evidence>
<protein>
    <submittedName>
        <fullName evidence="3">Short chain dehydrogenase</fullName>
    </submittedName>
</protein>
<name>A0A918TD86_STRCJ</name>
<dbReference type="InterPro" id="IPR036291">
    <property type="entry name" value="NAD(P)-bd_dom_sf"/>
</dbReference>
<dbReference type="PRINTS" id="PR00081">
    <property type="entry name" value="GDHRDH"/>
</dbReference>
<gene>
    <name evidence="3" type="ORF">GCM10010507_12730</name>
</gene>
<dbReference type="EMBL" id="BMVB01000003">
    <property type="protein sequence ID" value="GHC40122.1"/>
    <property type="molecule type" value="Genomic_DNA"/>
</dbReference>
<dbReference type="Gene3D" id="3.40.50.720">
    <property type="entry name" value="NAD(P)-binding Rossmann-like Domain"/>
    <property type="match status" value="1"/>
</dbReference>
<organism evidence="3 4">
    <name type="scientific">Streptomyces cinnamoneus</name>
    <name type="common">Streptoverticillium cinnamoneum</name>
    <dbReference type="NCBI Taxonomy" id="53446"/>
    <lineage>
        <taxon>Bacteria</taxon>
        <taxon>Bacillati</taxon>
        <taxon>Actinomycetota</taxon>
        <taxon>Actinomycetes</taxon>
        <taxon>Kitasatosporales</taxon>
        <taxon>Streptomycetaceae</taxon>
        <taxon>Streptomyces</taxon>
        <taxon>Streptomyces cinnamoneus group</taxon>
    </lineage>
</organism>
<dbReference type="Proteomes" id="UP000646244">
    <property type="component" value="Unassembled WGS sequence"/>
</dbReference>
<proteinExistence type="inferred from homology"/>
<dbReference type="CDD" id="cd11731">
    <property type="entry name" value="Lin1944_like_SDR_c"/>
    <property type="match status" value="1"/>
</dbReference>
<dbReference type="GO" id="GO:0016491">
    <property type="term" value="F:oxidoreductase activity"/>
    <property type="evidence" value="ECO:0007669"/>
    <property type="project" value="UniProtKB-KW"/>
</dbReference>
<dbReference type="NCBIfam" id="NF005754">
    <property type="entry name" value="PRK07578.1"/>
    <property type="match status" value="1"/>
</dbReference>
<sequence>MKILLIGASGTIGSAVHTTLIERGHEVVTVGRTSGDIRLDVSDPEAVGRLYERTGMLDAVAVAAGDAVFGPLDALTHDDFTTTLRGKALSQLELVRRGTSHVAPRGSFTLVTGVLTHEPVPGAAAAVAANGAVEAFVRAAAMELAPQRVNAVSPGLVEESAAAYEGVFPGMEPVPAARVATAYVRAIEGATTGQVLRVGH</sequence>
<evidence type="ECO:0000313" key="4">
    <source>
        <dbReference type="Proteomes" id="UP000646244"/>
    </source>
</evidence>
<reference evidence="3" key="1">
    <citation type="journal article" date="2014" name="Int. J. Syst. Evol. Microbiol.">
        <title>Complete genome sequence of Corynebacterium casei LMG S-19264T (=DSM 44701T), isolated from a smear-ripened cheese.</title>
        <authorList>
            <consortium name="US DOE Joint Genome Institute (JGI-PGF)"/>
            <person name="Walter F."/>
            <person name="Albersmeier A."/>
            <person name="Kalinowski J."/>
            <person name="Ruckert C."/>
        </authorList>
    </citation>
    <scope>NUCLEOTIDE SEQUENCE</scope>
    <source>
        <strain evidence="3">JCM 4633</strain>
    </source>
</reference>
<comment type="caution">
    <text evidence="3">The sequence shown here is derived from an EMBL/GenBank/DDBJ whole genome shotgun (WGS) entry which is preliminary data.</text>
</comment>
<evidence type="ECO:0000313" key="3">
    <source>
        <dbReference type="EMBL" id="GHC40122.1"/>
    </source>
</evidence>
<reference evidence="3" key="2">
    <citation type="submission" date="2020-09" db="EMBL/GenBank/DDBJ databases">
        <authorList>
            <person name="Sun Q."/>
            <person name="Ohkuma M."/>
        </authorList>
    </citation>
    <scope>NUCLEOTIDE SEQUENCE</scope>
    <source>
        <strain evidence="3">JCM 4633</strain>
    </source>
</reference>
<dbReference type="RefSeq" id="WP_190108633.1">
    <property type="nucleotide sequence ID" value="NZ_BMVB01000003.1"/>
</dbReference>
<comment type="similarity">
    <text evidence="1">Belongs to the short-chain dehydrogenases/reductases (SDR) family.</text>
</comment>
<evidence type="ECO:0000256" key="2">
    <source>
        <dbReference type="ARBA" id="ARBA00023002"/>
    </source>
</evidence>
<keyword evidence="2" id="KW-0560">Oxidoreductase</keyword>
<dbReference type="PANTHER" id="PTHR43477:SF1">
    <property type="entry name" value="DIHYDROANTICAPSIN 7-DEHYDROGENASE"/>
    <property type="match status" value="1"/>
</dbReference>
<dbReference type="Pfam" id="PF13561">
    <property type="entry name" value="adh_short_C2"/>
    <property type="match status" value="1"/>
</dbReference>
<dbReference type="SUPFAM" id="SSF51735">
    <property type="entry name" value="NAD(P)-binding Rossmann-fold domains"/>
    <property type="match status" value="1"/>
</dbReference>
<dbReference type="AlphaFoldDB" id="A0A918TD86"/>
<dbReference type="PANTHER" id="PTHR43477">
    <property type="entry name" value="DIHYDROANTICAPSIN 7-DEHYDROGENASE"/>
    <property type="match status" value="1"/>
</dbReference>
<accession>A0A918TD86</accession>